<sequence>MDAIQVKYLLIGIVIFGFLFDKTLSFLNTYRKTTKIPDTLEQYIDKKKLEESDYYQKSYFKFGLLTSLVSTSITIVLIYFGIFGALDNWLSGIINQPILQSIIFFGIIFIGSDILSIPFDYYQIFHIEEKFGFNKTSASTFFIDKIKGYLLSIMVGGGLLAVLLWLIHQMGMNFWWQFWLIAGIFMILINLFYTSLILPLFNKLTPLPQSELREKIMAYARKVDFPLDNLFVIDGSKRSSKANAFFSGIGKRKKVVLYDTLIDQHTPDELVAVLAHEIGHYKKKHIIKSMISSILQIGLLLFILAQFINSSIISNALGGEGISIHLNIIGFTMLFSPISMIIGIFMNMISRKNEFEADAYAKETYDGRPLAEALKTLSVNSLSKINPHPWYVFVNYSHPPLMQRLERLEKN</sequence>
<keyword evidence="7" id="KW-0812">Transmembrane</keyword>
<keyword evidence="2" id="KW-0479">Metal-binding</keyword>
<gene>
    <name evidence="10" type="ORF">ACFOUP_11310</name>
</gene>
<dbReference type="Pfam" id="PF01435">
    <property type="entry name" value="Peptidase_M48"/>
    <property type="match status" value="1"/>
</dbReference>
<organism evidence="10 11">
    <name type="scientific">Belliella kenyensis</name>
    <dbReference type="NCBI Taxonomy" id="1472724"/>
    <lineage>
        <taxon>Bacteria</taxon>
        <taxon>Pseudomonadati</taxon>
        <taxon>Bacteroidota</taxon>
        <taxon>Cytophagia</taxon>
        <taxon>Cytophagales</taxon>
        <taxon>Cyclobacteriaceae</taxon>
        <taxon>Belliella</taxon>
    </lineage>
</organism>
<feature type="transmembrane region" description="Helical" evidence="7">
    <location>
        <begin position="62"/>
        <end position="86"/>
    </location>
</feature>
<feature type="domain" description="Peptidase M48" evidence="8">
    <location>
        <begin position="206"/>
        <end position="410"/>
    </location>
</feature>
<dbReference type="CDD" id="cd07343">
    <property type="entry name" value="M48A_Zmpste24p_like"/>
    <property type="match status" value="1"/>
</dbReference>
<keyword evidence="7" id="KW-1133">Transmembrane helix</keyword>
<keyword evidence="5 6" id="KW-0482">Metalloprotease</keyword>
<dbReference type="RefSeq" id="WP_241291281.1">
    <property type="nucleotide sequence ID" value="NZ_JAKZGR010000002.1"/>
</dbReference>
<reference evidence="11" key="1">
    <citation type="journal article" date="2019" name="Int. J. Syst. Evol. Microbiol.">
        <title>The Global Catalogue of Microorganisms (GCM) 10K type strain sequencing project: providing services to taxonomists for standard genome sequencing and annotation.</title>
        <authorList>
            <consortium name="The Broad Institute Genomics Platform"/>
            <consortium name="The Broad Institute Genome Sequencing Center for Infectious Disease"/>
            <person name="Wu L."/>
            <person name="Ma J."/>
        </authorList>
    </citation>
    <scope>NUCLEOTIDE SEQUENCE [LARGE SCALE GENOMIC DNA]</scope>
    <source>
        <strain evidence="11">CECT 8551</strain>
    </source>
</reference>
<evidence type="ECO:0000256" key="6">
    <source>
        <dbReference type="RuleBase" id="RU003983"/>
    </source>
</evidence>
<feature type="transmembrane region" description="Helical" evidence="7">
    <location>
        <begin position="6"/>
        <end position="27"/>
    </location>
</feature>
<dbReference type="Gene3D" id="3.30.2010.10">
    <property type="entry name" value="Metalloproteases ('zincins'), catalytic domain"/>
    <property type="match status" value="1"/>
</dbReference>
<dbReference type="InterPro" id="IPR032456">
    <property type="entry name" value="Peptidase_M48_N"/>
</dbReference>
<feature type="transmembrane region" description="Helical" evidence="7">
    <location>
        <begin position="290"/>
        <end position="308"/>
    </location>
</feature>
<evidence type="ECO:0000259" key="8">
    <source>
        <dbReference type="Pfam" id="PF01435"/>
    </source>
</evidence>
<proteinExistence type="inferred from homology"/>
<keyword evidence="4 6" id="KW-0862">Zinc</keyword>
<accession>A0ABV8EKW8</accession>
<evidence type="ECO:0000256" key="4">
    <source>
        <dbReference type="ARBA" id="ARBA00022833"/>
    </source>
</evidence>
<dbReference type="InterPro" id="IPR027057">
    <property type="entry name" value="CAXX_Prtase_1"/>
</dbReference>
<dbReference type="InterPro" id="IPR001915">
    <property type="entry name" value="Peptidase_M48"/>
</dbReference>
<keyword evidence="7" id="KW-0472">Membrane</keyword>
<comment type="caution">
    <text evidence="10">The sequence shown here is derived from an EMBL/GenBank/DDBJ whole genome shotgun (WGS) entry which is preliminary data.</text>
</comment>
<dbReference type="Proteomes" id="UP001595766">
    <property type="component" value="Unassembled WGS sequence"/>
</dbReference>
<evidence type="ECO:0000256" key="1">
    <source>
        <dbReference type="ARBA" id="ARBA00022670"/>
    </source>
</evidence>
<dbReference type="PANTHER" id="PTHR10120">
    <property type="entry name" value="CAAX PRENYL PROTEASE 1"/>
    <property type="match status" value="1"/>
</dbReference>
<name>A0ABV8EKW8_9BACT</name>
<keyword evidence="3 6" id="KW-0378">Hydrolase</keyword>
<dbReference type="EMBL" id="JBHSAV010000053">
    <property type="protein sequence ID" value="MFC3976964.1"/>
    <property type="molecule type" value="Genomic_DNA"/>
</dbReference>
<feature type="transmembrane region" description="Helical" evidence="7">
    <location>
        <begin position="328"/>
        <end position="346"/>
    </location>
</feature>
<keyword evidence="1 6" id="KW-0645">Protease</keyword>
<evidence type="ECO:0000256" key="5">
    <source>
        <dbReference type="ARBA" id="ARBA00023049"/>
    </source>
</evidence>
<evidence type="ECO:0000313" key="10">
    <source>
        <dbReference type="EMBL" id="MFC3976964.1"/>
    </source>
</evidence>
<evidence type="ECO:0000256" key="2">
    <source>
        <dbReference type="ARBA" id="ARBA00022723"/>
    </source>
</evidence>
<comment type="similarity">
    <text evidence="6">Belongs to the peptidase M48 family.</text>
</comment>
<evidence type="ECO:0000256" key="7">
    <source>
        <dbReference type="SAM" id="Phobius"/>
    </source>
</evidence>
<evidence type="ECO:0000259" key="9">
    <source>
        <dbReference type="Pfam" id="PF16491"/>
    </source>
</evidence>
<dbReference type="Pfam" id="PF16491">
    <property type="entry name" value="Peptidase_M48_N"/>
    <property type="match status" value="1"/>
</dbReference>
<feature type="domain" description="CAAX prenyl protease 1 N-terminal" evidence="9">
    <location>
        <begin position="29"/>
        <end position="203"/>
    </location>
</feature>
<feature type="transmembrane region" description="Helical" evidence="7">
    <location>
        <begin position="98"/>
        <end position="122"/>
    </location>
</feature>
<feature type="transmembrane region" description="Helical" evidence="7">
    <location>
        <begin position="149"/>
        <end position="168"/>
    </location>
</feature>
<protein>
    <submittedName>
        <fullName evidence="10">M48 family metallopeptidase</fullName>
    </submittedName>
</protein>
<feature type="transmembrane region" description="Helical" evidence="7">
    <location>
        <begin position="174"/>
        <end position="193"/>
    </location>
</feature>
<evidence type="ECO:0000256" key="3">
    <source>
        <dbReference type="ARBA" id="ARBA00022801"/>
    </source>
</evidence>
<evidence type="ECO:0000313" key="11">
    <source>
        <dbReference type="Proteomes" id="UP001595766"/>
    </source>
</evidence>
<keyword evidence="11" id="KW-1185">Reference proteome</keyword>
<comment type="cofactor">
    <cofactor evidence="6">
        <name>Zn(2+)</name>
        <dbReference type="ChEBI" id="CHEBI:29105"/>
    </cofactor>
    <text evidence="6">Binds 1 zinc ion per subunit.</text>
</comment>